<evidence type="ECO:0000313" key="1">
    <source>
        <dbReference type="EMBL" id="KAF1933752.1"/>
    </source>
</evidence>
<dbReference type="EMBL" id="ML978957">
    <property type="protein sequence ID" value="KAF1933752.1"/>
    <property type="molecule type" value="Genomic_DNA"/>
</dbReference>
<sequence length="285" mass="31002">MPLCTLHLLSLHRTPDPIPPFLAALRATHLAPLVVARVIRWIILPSHLSTAALLAHNIKWDLLLILPGTDALPRDMAALVAHSWSVTAGVPSRLTSDFAARNDKLLHPDPASVPPLRPAAPRVTGSSQNLQLSRELDAWIDSFLREEGDVGSGAVSMLNLLAFRTGMKDEYLKYGAAFAESVGSRHGGNAKIVGGVVRGDGDFPVQRGVQDGDGVQDRLEDGVQDWDEVALAQYPSIAHFRDMLASLEYQAVNTRHRLPSLRDTCILMTSEIAVERARDGGRARL</sequence>
<reference evidence="1" key="1">
    <citation type="journal article" date="2020" name="Stud. Mycol.">
        <title>101 Dothideomycetes genomes: a test case for predicting lifestyles and emergence of pathogens.</title>
        <authorList>
            <person name="Haridas S."/>
            <person name="Albert R."/>
            <person name="Binder M."/>
            <person name="Bloem J."/>
            <person name="Labutti K."/>
            <person name="Salamov A."/>
            <person name="Andreopoulos B."/>
            <person name="Baker S."/>
            <person name="Barry K."/>
            <person name="Bills G."/>
            <person name="Bluhm B."/>
            <person name="Cannon C."/>
            <person name="Castanera R."/>
            <person name="Culley D."/>
            <person name="Daum C."/>
            <person name="Ezra D."/>
            <person name="Gonzalez J."/>
            <person name="Henrissat B."/>
            <person name="Kuo A."/>
            <person name="Liang C."/>
            <person name="Lipzen A."/>
            <person name="Lutzoni F."/>
            <person name="Magnuson J."/>
            <person name="Mondo S."/>
            <person name="Nolan M."/>
            <person name="Ohm R."/>
            <person name="Pangilinan J."/>
            <person name="Park H.-J."/>
            <person name="Ramirez L."/>
            <person name="Alfaro M."/>
            <person name="Sun H."/>
            <person name="Tritt A."/>
            <person name="Yoshinaga Y."/>
            <person name="Zwiers L.-H."/>
            <person name="Turgeon B."/>
            <person name="Goodwin S."/>
            <person name="Spatafora J."/>
            <person name="Crous P."/>
            <person name="Grigoriev I."/>
        </authorList>
    </citation>
    <scope>NUCLEOTIDE SEQUENCE</scope>
    <source>
        <strain evidence="1">CBS 183.55</strain>
    </source>
</reference>
<dbReference type="GeneID" id="54352646"/>
<dbReference type="AlphaFoldDB" id="A0A6A5S0V1"/>
<name>A0A6A5S0V1_9PLEO</name>
<accession>A0A6A5S0V1</accession>
<keyword evidence="2" id="KW-1185">Reference proteome</keyword>
<dbReference type="PANTHER" id="PTHR40257:SF1">
    <property type="entry name" value="DUF1330 DOMAIN-CONTAINING PROTEIN"/>
    <property type="match status" value="1"/>
</dbReference>
<dbReference type="RefSeq" id="XP_033454000.1">
    <property type="nucleotide sequence ID" value="XM_033594978.1"/>
</dbReference>
<dbReference type="Proteomes" id="UP000800082">
    <property type="component" value="Unassembled WGS sequence"/>
</dbReference>
<dbReference type="Gene3D" id="3.30.70.100">
    <property type="match status" value="1"/>
</dbReference>
<protein>
    <submittedName>
        <fullName evidence="1">Uncharacterized protein</fullName>
    </submittedName>
</protein>
<organism evidence="1 2">
    <name type="scientific">Didymella exigua CBS 183.55</name>
    <dbReference type="NCBI Taxonomy" id="1150837"/>
    <lineage>
        <taxon>Eukaryota</taxon>
        <taxon>Fungi</taxon>
        <taxon>Dikarya</taxon>
        <taxon>Ascomycota</taxon>
        <taxon>Pezizomycotina</taxon>
        <taxon>Dothideomycetes</taxon>
        <taxon>Pleosporomycetidae</taxon>
        <taxon>Pleosporales</taxon>
        <taxon>Pleosporineae</taxon>
        <taxon>Didymellaceae</taxon>
        <taxon>Didymella</taxon>
    </lineage>
</organism>
<proteinExistence type="predicted"/>
<evidence type="ECO:0000313" key="2">
    <source>
        <dbReference type="Proteomes" id="UP000800082"/>
    </source>
</evidence>
<gene>
    <name evidence="1" type="ORF">M421DRAFT_51919</name>
</gene>
<dbReference type="PANTHER" id="PTHR40257">
    <property type="match status" value="1"/>
</dbReference>
<dbReference type="OrthoDB" id="265717at2759"/>